<sequence length="211" mass="23497">MSVASREHGALKETAEQVVWLDDTDSESSLEGSDDNDVASIVSSSSSASYDKEALNDAILSADPKRLKLTLLQMCAEEAVIRRLVRKVLLVPARSTTADDNNKAAAPEPKTGVKRLRKAYEMCSQCAEEYEVEENEMSRGLCVYHPGVKEVDDDADTWADHDDDCHGPPDAYIDDPSYQDGFVWSCCDGEGDAEGCERTRHRRERRNRARH</sequence>
<dbReference type="RefSeq" id="XP_016629504.1">
    <property type="nucleotide sequence ID" value="XM_016779394.1"/>
</dbReference>
<dbReference type="Proteomes" id="UP000053411">
    <property type="component" value="Unassembled WGS sequence"/>
</dbReference>
<feature type="compositionally biased region" description="Low complexity" evidence="1">
    <location>
        <begin position="38"/>
        <end position="47"/>
    </location>
</feature>
<evidence type="ECO:0000256" key="1">
    <source>
        <dbReference type="SAM" id="MobiDB-lite"/>
    </source>
</evidence>
<feature type="compositionally biased region" description="Acidic residues" evidence="1">
    <location>
        <begin position="22"/>
        <end position="37"/>
    </location>
</feature>
<name>A0A0D2IE27_9EURO</name>
<evidence type="ECO:0000313" key="2">
    <source>
        <dbReference type="EMBL" id="KIX95381.1"/>
    </source>
</evidence>
<proteinExistence type="predicted"/>
<protein>
    <recommendedName>
        <fullName evidence="4">C2H2-type domain-containing protein</fullName>
    </recommendedName>
</protein>
<dbReference type="OrthoDB" id="4152452at2759"/>
<dbReference type="STRING" id="1442371.A0A0D2IE27"/>
<evidence type="ECO:0008006" key="4">
    <source>
        <dbReference type="Google" id="ProtNLM"/>
    </source>
</evidence>
<feature type="compositionally biased region" description="Basic residues" evidence="1">
    <location>
        <begin position="199"/>
        <end position="211"/>
    </location>
</feature>
<feature type="compositionally biased region" description="Basic and acidic residues" evidence="1">
    <location>
        <begin position="1"/>
        <end position="15"/>
    </location>
</feature>
<dbReference type="AlphaFoldDB" id="A0A0D2IE27"/>
<dbReference type="GeneID" id="27714644"/>
<feature type="region of interest" description="Disordered" evidence="1">
    <location>
        <begin position="1"/>
        <end position="47"/>
    </location>
</feature>
<dbReference type="PANTHER" id="PTHR38167:SF1">
    <property type="entry name" value="C2H2-TYPE DOMAIN-CONTAINING PROTEIN"/>
    <property type="match status" value="1"/>
</dbReference>
<accession>A0A0D2IE27</accession>
<reference evidence="2 3" key="1">
    <citation type="submission" date="2015-01" db="EMBL/GenBank/DDBJ databases">
        <title>The Genome Sequence of Fonsecaea multimorphosa CBS 102226.</title>
        <authorList>
            <consortium name="The Broad Institute Genomics Platform"/>
            <person name="Cuomo C."/>
            <person name="de Hoog S."/>
            <person name="Gorbushina A."/>
            <person name="Stielow B."/>
            <person name="Teixiera M."/>
            <person name="Abouelleil A."/>
            <person name="Chapman S.B."/>
            <person name="Priest M."/>
            <person name="Young S.K."/>
            <person name="Wortman J."/>
            <person name="Nusbaum C."/>
            <person name="Birren B."/>
        </authorList>
    </citation>
    <scope>NUCLEOTIDE SEQUENCE [LARGE SCALE GENOMIC DNA]</scope>
    <source>
        <strain evidence="2 3">CBS 102226</strain>
    </source>
</reference>
<feature type="region of interest" description="Disordered" evidence="1">
    <location>
        <begin position="190"/>
        <end position="211"/>
    </location>
</feature>
<keyword evidence="3" id="KW-1185">Reference proteome</keyword>
<evidence type="ECO:0000313" key="3">
    <source>
        <dbReference type="Proteomes" id="UP000053411"/>
    </source>
</evidence>
<organism evidence="2 3">
    <name type="scientific">Fonsecaea multimorphosa CBS 102226</name>
    <dbReference type="NCBI Taxonomy" id="1442371"/>
    <lineage>
        <taxon>Eukaryota</taxon>
        <taxon>Fungi</taxon>
        <taxon>Dikarya</taxon>
        <taxon>Ascomycota</taxon>
        <taxon>Pezizomycotina</taxon>
        <taxon>Eurotiomycetes</taxon>
        <taxon>Chaetothyriomycetidae</taxon>
        <taxon>Chaetothyriales</taxon>
        <taxon>Herpotrichiellaceae</taxon>
        <taxon>Fonsecaea</taxon>
    </lineage>
</organism>
<gene>
    <name evidence="2" type="ORF">Z520_08898</name>
</gene>
<dbReference type="VEuPathDB" id="FungiDB:Z520_08898"/>
<dbReference type="PANTHER" id="PTHR38167">
    <property type="entry name" value="C2H2-TYPE DOMAIN-CONTAINING PROTEIN"/>
    <property type="match status" value="1"/>
</dbReference>
<dbReference type="EMBL" id="KN848082">
    <property type="protein sequence ID" value="KIX95381.1"/>
    <property type="molecule type" value="Genomic_DNA"/>
</dbReference>